<comment type="caution">
    <text evidence="4">The sequence shown here is derived from an EMBL/GenBank/DDBJ whole genome shotgun (WGS) entry which is preliminary data.</text>
</comment>
<evidence type="ECO:0000256" key="1">
    <source>
        <dbReference type="PROSITE-ProRule" id="PRU00042"/>
    </source>
</evidence>
<reference evidence="4" key="1">
    <citation type="submission" date="2021-06" db="EMBL/GenBank/DDBJ databases">
        <title>Parelaphostrongylus tenuis whole genome reference sequence.</title>
        <authorList>
            <person name="Garwood T.J."/>
            <person name="Larsen P.A."/>
            <person name="Fountain-Jones N.M."/>
            <person name="Garbe J.R."/>
            <person name="Macchietto M.G."/>
            <person name="Kania S.A."/>
            <person name="Gerhold R.W."/>
            <person name="Richards J.E."/>
            <person name="Wolf T.M."/>
        </authorList>
    </citation>
    <scope>NUCLEOTIDE SEQUENCE</scope>
    <source>
        <strain evidence="4">MNPRO001-30</strain>
        <tissue evidence="4">Meninges</tissue>
    </source>
</reference>
<accession>A0AAD5QYM7</accession>
<gene>
    <name evidence="4" type="ORF">KIN20_026853</name>
</gene>
<keyword evidence="2" id="KW-0812">Transmembrane</keyword>
<feature type="domain" description="C2H2-type" evidence="3">
    <location>
        <begin position="5"/>
        <end position="33"/>
    </location>
</feature>
<dbReference type="PROSITE" id="PS00028">
    <property type="entry name" value="ZINC_FINGER_C2H2_1"/>
    <property type="match status" value="1"/>
</dbReference>
<evidence type="ECO:0000313" key="4">
    <source>
        <dbReference type="EMBL" id="KAJ1366243.1"/>
    </source>
</evidence>
<protein>
    <recommendedName>
        <fullName evidence="3">C2H2-type domain-containing protein</fullName>
    </recommendedName>
</protein>
<feature type="transmembrane region" description="Helical" evidence="2">
    <location>
        <begin position="53"/>
        <end position="71"/>
    </location>
</feature>
<dbReference type="SMART" id="SM00355">
    <property type="entry name" value="ZnF_C2H2"/>
    <property type="match status" value="1"/>
</dbReference>
<keyword evidence="5" id="KW-1185">Reference proteome</keyword>
<keyword evidence="2" id="KW-0472">Membrane</keyword>
<evidence type="ECO:0000259" key="3">
    <source>
        <dbReference type="PROSITE" id="PS50157"/>
    </source>
</evidence>
<keyword evidence="1" id="KW-0862">Zinc</keyword>
<evidence type="ECO:0000313" key="5">
    <source>
        <dbReference type="Proteomes" id="UP001196413"/>
    </source>
</evidence>
<keyword evidence="1" id="KW-0479">Metal-binding</keyword>
<dbReference type="Proteomes" id="UP001196413">
    <property type="component" value="Unassembled WGS sequence"/>
</dbReference>
<name>A0AAD5QYM7_PARTN</name>
<evidence type="ECO:0000256" key="2">
    <source>
        <dbReference type="SAM" id="Phobius"/>
    </source>
</evidence>
<dbReference type="EMBL" id="JAHQIW010005497">
    <property type="protein sequence ID" value="KAJ1366243.1"/>
    <property type="molecule type" value="Genomic_DNA"/>
</dbReference>
<organism evidence="4 5">
    <name type="scientific">Parelaphostrongylus tenuis</name>
    <name type="common">Meningeal worm</name>
    <dbReference type="NCBI Taxonomy" id="148309"/>
    <lineage>
        <taxon>Eukaryota</taxon>
        <taxon>Metazoa</taxon>
        <taxon>Ecdysozoa</taxon>
        <taxon>Nematoda</taxon>
        <taxon>Chromadorea</taxon>
        <taxon>Rhabditida</taxon>
        <taxon>Rhabditina</taxon>
        <taxon>Rhabditomorpha</taxon>
        <taxon>Strongyloidea</taxon>
        <taxon>Metastrongylidae</taxon>
        <taxon>Parelaphostrongylus</taxon>
    </lineage>
</organism>
<dbReference type="AlphaFoldDB" id="A0AAD5QYM7"/>
<dbReference type="GO" id="GO:0008270">
    <property type="term" value="F:zinc ion binding"/>
    <property type="evidence" value="ECO:0007669"/>
    <property type="project" value="UniProtKB-KW"/>
</dbReference>
<keyword evidence="1" id="KW-0863">Zinc-finger</keyword>
<sequence length="79" mass="9307">MGGAYRCNYCNEKFVDKLEVLKHLREAHSKVNIKNIVEMFDEAFKYSFFMKTWFFPLEVCLMNGAVTLFLVKNDLVEDS</sequence>
<dbReference type="PROSITE" id="PS50157">
    <property type="entry name" value="ZINC_FINGER_C2H2_2"/>
    <property type="match status" value="1"/>
</dbReference>
<keyword evidence="2" id="KW-1133">Transmembrane helix</keyword>
<dbReference type="InterPro" id="IPR013087">
    <property type="entry name" value="Znf_C2H2_type"/>
</dbReference>
<proteinExistence type="predicted"/>